<accession>A0A8I0PDE4</accession>
<dbReference type="InterPro" id="IPR036250">
    <property type="entry name" value="AcylCo_DH-like_C"/>
</dbReference>
<dbReference type="AlphaFoldDB" id="A0A8I0PDE4"/>
<evidence type="ECO:0000259" key="3">
    <source>
        <dbReference type="Pfam" id="PF08028"/>
    </source>
</evidence>
<name>A0A8I0PDE4_9ACTN</name>
<dbReference type="Gene3D" id="2.40.110.10">
    <property type="entry name" value="Butyryl-CoA Dehydrogenase, subunit A, domain 2"/>
    <property type="match status" value="1"/>
</dbReference>
<dbReference type="InterPro" id="IPR013107">
    <property type="entry name" value="Acyl-CoA_DH_C"/>
</dbReference>
<dbReference type="SUPFAM" id="SSF47203">
    <property type="entry name" value="Acyl-CoA dehydrogenase C-terminal domain-like"/>
    <property type="match status" value="1"/>
</dbReference>
<organism evidence="4 5">
    <name type="scientific">Streptomyces stelliscabiei</name>
    <dbReference type="NCBI Taxonomy" id="146820"/>
    <lineage>
        <taxon>Bacteria</taxon>
        <taxon>Bacillati</taxon>
        <taxon>Actinomycetota</taxon>
        <taxon>Actinomycetes</taxon>
        <taxon>Kitasatosporales</taxon>
        <taxon>Streptomycetaceae</taxon>
        <taxon>Streptomyces</taxon>
    </lineage>
</organism>
<dbReference type="Gene3D" id="1.20.140.10">
    <property type="entry name" value="Butyryl-CoA Dehydrogenase, subunit A, domain 3"/>
    <property type="match status" value="1"/>
</dbReference>
<dbReference type="PANTHER" id="PTHR43884">
    <property type="entry name" value="ACYL-COA DEHYDROGENASE"/>
    <property type="match status" value="1"/>
</dbReference>
<dbReference type="Proteomes" id="UP000629287">
    <property type="component" value="Unassembled WGS sequence"/>
</dbReference>
<feature type="region of interest" description="Disordered" evidence="2">
    <location>
        <begin position="1"/>
        <end position="21"/>
    </location>
</feature>
<dbReference type="Pfam" id="PF08028">
    <property type="entry name" value="Acyl-CoA_dh_2"/>
    <property type="match status" value="1"/>
</dbReference>
<dbReference type="InterPro" id="IPR046373">
    <property type="entry name" value="Acyl-CoA_Oxase/DH_mid-dom_sf"/>
</dbReference>
<sequence>MKEAPDMTQAGSIHESPFTTPEGRRIRDAVRAVVPLIRENALEGEKIGCLASPTLDALHEAGVFRASVPIEFGGYALGARDLAEIVSAAASGDGSAGWTAMIASGFTRVMLTFPQETVTEVYARAPQWPGPVVVSASLFSERIQKARPVPGGYLIEAGNKWGFGSGSKHAAYLVVGIEVETAPGTTTRAMALLEKGQYEIVDDWHVMGLSGSSSNSVTTPAEVFVPERRVADLAGMPGRLDGLHQRYAGLGFALDARGLMLIVAMETMAVVLGMAKGAFDCFVDQSRRKKPFNLPYDTLAATPSVQVVAGKTRAMINAAESLLFGRADHIDRKARDGQPFTAAEESEITMDFVHAGNVCGAAIDAIQIALGSSTVSLRNPIQRFARDARVALTHGSTRLDPAAEISGRHLMGQTPFSDGMAAVPGVAKAAEAPRIVEPVA</sequence>
<evidence type="ECO:0000256" key="2">
    <source>
        <dbReference type="SAM" id="MobiDB-lite"/>
    </source>
</evidence>
<evidence type="ECO:0000313" key="4">
    <source>
        <dbReference type="EMBL" id="MBE1601539.1"/>
    </source>
</evidence>
<dbReference type="RefSeq" id="WP_197696209.1">
    <property type="nucleotide sequence ID" value="NZ_JADBGF010000001.1"/>
</dbReference>
<evidence type="ECO:0000313" key="5">
    <source>
        <dbReference type="Proteomes" id="UP000629287"/>
    </source>
</evidence>
<keyword evidence="5" id="KW-1185">Reference proteome</keyword>
<comment type="caution">
    <text evidence="4">The sequence shown here is derived from an EMBL/GenBank/DDBJ whole genome shotgun (WGS) entry which is preliminary data.</text>
</comment>
<feature type="domain" description="Acyl-CoA dehydrogenase C-terminal" evidence="3">
    <location>
        <begin position="269"/>
        <end position="395"/>
    </location>
</feature>
<dbReference type="EMBL" id="JADBGF010000001">
    <property type="protein sequence ID" value="MBE1601539.1"/>
    <property type="molecule type" value="Genomic_DNA"/>
</dbReference>
<protein>
    <submittedName>
        <fullName evidence="4">Alkylation response protein AidB-like acyl-CoA dehydrogenase</fullName>
    </submittedName>
</protein>
<dbReference type="PANTHER" id="PTHR43884:SF12">
    <property type="entry name" value="ISOVALERYL-COA DEHYDROGENASE, MITOCHONDRIAL-RELATED"/>
    <property type="match status" value="1"/>
</dbReference>
<dbReference type="GO" id="GO:0050660">
    <property type="term" value="F:flavin adenine dinucleotide binding"/>
    <property type="evidence" value="ECO:0007669"/>
    <property type="project" value="InterPro"/>
</dbReference>
<dbReference type="GO" id="GO:0003995">
    <property type="term" value="F:acyl-CoA dehydrogenase activity"/>
    <property type="evidence" value="ECO:0007669"/>
    <property type="project" value="TreeGrafter"/>
</dbReference>
<gene>
    <name evidence="4" type="ORF">H4687_007668</name>
</gene>
<dbReference type="InterPro" id="IPR009100">
    <property type="entry name" value="AcylCoA_DH/oxidase_NM_dom_sf"/>
</dbReference>
<dbReference type="InterPro" id="IPR037069">
    <property type="entry name" value="AcylCoA_DH/ox_N_sf"/>
</dbReference>
<reference evidence="4 5" key="1">
    <citation type="submission" date="2020-10" db="EMBL/GenBank/DDBJ databases">
        <title>Sequencing the genomes of 1000 actinobacteria strains.</title>
        <authorList>
            <person name="Klenk H.-P."/>
        </authorList>
    </citation>
    <scope>NUCLEOTIDE SEQUENCE [LARGE SCALE GENOMIC DNA]</scope>
    <source>
        <strain evidence="4 5">DSM 41803</strain>
    </source>
</reference>
<proteinExistence type="predicted"/>
<evidence type="ECO:0000256" key="1">
    <source>
        <dbReference type="ARBA" id="ARBA00023002"/>
    </source>
</evidence>
<dbReference type="Gene3D" id="1.10.540.10">
    <property type="entry name" value="Acyl-CoA dehydrogenase/oxidase, N-terminal domain"/>
    <property type="match status" value="1"/>
</dbReference>
<dbReference type="SUPFAM" id="SSF56645">
    <property type="entry name" value="Acyl-CoA dehydrogenase NM domain-like"/>
    <property type="match status" value="1"/>
</dbReference>
<keyword evidence="1" id="KW-0560">Oxidoreductase</keyword>
<dbReference type="PIRSF" id="PIRSF016578">
    <property type="entry name" value="HsaA"/>
    <property type="match status" value="1"/>
</dbReference>
<dbReference type="GeneID" id="24313374"/>